<feature type="transmembrane region" description="Helical" evidence="7">
    <location>
        <begin position="50"/>
        <end position="67"/>
    </location>
</feature>
<dbReference type="Pfam" id="PF02397">
    <property type="entry name" value="Bac_transf"/>
    <property type="match status" value="1"/>
</dbReference>
<keyword evidence="3 9" id="KW-0808">Transferase</keyword>
<evidence type="ECO:0000313" key="10">
    <source>
        <dbReference type="Proteomes" id="UP000321103"/>
    </source>
</evidence>
<evidence type="ECO:0000256" key="6">
    <source>
        <dbReference type="ARBA" id="ARBA00023136"/>
    </source>
</evidence>
<evidence type="ECO:0000259" key="8">
    <source>
        <dbReference type="Pfam" id="PF02397"/>
    </source>
</evidence>
<sequence length="486" mass="53728">MTVRPAAWRDTHIRNLRQVDAAALAATLLLTQLVRFGLEQEQLLLGGLTVPYWLVGAALGVAWWAWLELRGARDVRLIGYPVDENRQVVTATLVLFGAMAILSYVFNVPMARSYVVLALPLGILLLLAGRGLVRRGLTRRRLSGQAMARTLVVGRVPGVVEMLKTLQEHPAAGLDPVAVYAPSSGTALPRHLARVRMPQNMLAAGERPSVEGIVAACREHRIETLVLAASAPLSSEEVRHLSWHLADAHIRLVLDTGLTDIAGPRIHTQQLAGLPLIHVSTPRLSRSRRMLKRLVDVVGAAAALVLLSPVLLVLAAIVKNHDGGPVLFAQERTGRDGTTFKMLKFRSMYADAEERKAELMAANDAKGGVLFFMENDPRVTGPGRWMRQYSLDELPQFLNVLRGEMSLVGPRPPLPSEVAQYEDYVHRRLRVKPGITGLWQVSGRDDLEWEQAVRLDLYYVENWSPVQDFVILLRTVKTVLAKEGAH</sequence>
<gene>
    <name evidence="9" type="ORF">KTU01_07330</name>
</gene>
<evidence type="ECO:0000256" key="3">
    <source>
        <dbReference type="ARBA" id="ARBA00022679"/>
    </source>
</evidence>
<dbReference type="GO" id="GO:0016780">
    <property type="term" value="F:phosphotransferase activity, for other substituted phosphate groups"/>
    <property type="evidence" value="ECO:0007669"/>
    <property type="project" value="TreeGrafter"/>
</dbReference>
<dbReference type="Proteomes" id="UP000321103">
    <property type="component" value="Unassembled WGS sequence"/>
</dbReference>
<name>A0A512IA87_9MICC</name>
<keyword evidence="10" id="KW-1185">Reference proteome</keyword>
<evidence type="ECO:0000256" key="2">
    <source>
        <dbReference type="ARBA" id="ARBA00006464"/>
    </source>
</evidence>
<feature type="transmembrane region" description="Helical" evidence="7">
    <location>
        <begin position="294"/>
        <end position="318"/>
    </location>
</feature>
<feature type="domain" description="Bacterial sugar transferase" evidence="8">
    <location>
        <begin position="292"/>
        <end position="480"/>
    </location>
</feature>
<evidence type="ECO:0000256" key="4">
    <source>
        <dbReference type="ARBA" id="ARBA00022692"/>
    </source>
</evidence>
<protein>
    <submittedName>
        <fullName evidence="9">Polyprenyl glycosylphosphotransferase</fullName>
    </submittedName>
</protein>
<dbReference type="EMBL" id="BJZS01000022">
    <property type="protein sequence ID" value="GEO94610.1"/>
    <property type="molecule type" value="Genomic_DNA"/>
</dbReference>
<feature type="transmembrane region" description="Helical" evidence="7">
    <location>
        <begin position="113"/>
        <end position="133"/>
    </location>
</feature>
<dbReference type="InterPro" id="IPR003362">
    <property type="entry name" value="Bact_transf"/>
</dbReference>
<dbReference type="AlphaFoldDB" id="A0A512IA87"/>
<feature type="transmembrane region" description="Helical" evidence="7">
    <location>
        <begin position="88"/>
        <end position="107"/>
    </location>
</feature>
<evidence type="ECO:0000256" key="5">
    <source>
        <dbReference type="ARBA" id="ARBA00022989"/>
    </source>
</evidence>
<proteinExistence type="inferred from homology"/>
<dbReference type="NCBIfam" id="TIGR03025">
    <property type="entry name" value="EPS_sugtrans"/>
    <property type="match status" value="1"/>
</dbReference>
<keyword evidence="5 7" id="KW-1133">Transmembrane helix</keyword>
<reference evidence="9 10" key="1">
    <citation type="submission" date="2019-07" db="EMBL/GenBank/DDBJ databases">
        <title>Whole genome shotgun sequence of Kocuria turfanensis NBRC 107627.</title>
        <authorList>
            <person name="Hosoyama A."/>
            <person name="Uohara A."/>
            <person name="Ohji S."/>
            <person name="Ichikawa N."/>
        </authorList>
    </citation>
    <scope>NUCLEOTIDE SEQUENCE [LARGE SCALE GENOMIC DNA]</scope>
    <source>
        <strain evidence="9 10">NBRC 107627</strain>
    </source>
</reference>
<comment type="subcellular location">
    <subcellularLocation>
        <location evidence="1">Membrane</location>
        <topology evidence="1">Multi-pass membrane protein</topology>
    </subcellularLocation>
</comment>
<dbReference type="PANTHER" id="PTHR30576:SF10">
    <property type="entry name" value="SLL5057 PROTEIN"/>
    <property type="match status" value="1"/>
</dbReference>
<dbReference type="PANTHER" id="PTHR30576">
    <property type="entry name" value="COLANIC BIOSYNTHESIS UDP-GLUCOSE LIPID CARRIER TRANSFERASE"/>
    <property type="match status" value="1"/>
</dbReference>
<comment type="caution">
    <text evidence="9">The sequence shown here is derived from an EMBL/GenBank/DDBJ whole genome shotgun (WGS) entry which is preliminary data.</text>
</comment>
<feature type="transmembrane region" description="Helical" evidence="7">
    <location>
        <begin position="21"/>
        <end position="38"/>
    </location>
</feature>
<comment type="similarity">
    <text evidence="2">Belongs to the bacterial sugar transferase family.</text>
</comment>
<dbReference type="STRING" id="388357.GCA_001580365_03253"/>
<dbReference type="GO" id="GO:0016020">
    <property type="term" value="C:membrane"/>
    <property type="evidence" value="ECO:0007669"/>
    <property type="project" value="UniProtKB-SubCell"/>
</dbReference>
<evidence type="ECO:0000256" key="7">
    <source>
        <dbReference type="SAM" id="Phobius"/>
    </source>
</evidence>
<accession>A0A512IA87</accession>
<evidence type="ECO:0000313" key="9">
    <source>
        <dbReference type="EMBL" id="GEO94610.1"/>
    </source>
</evidence>
<evidence type="ECO:0000256" key="1">
    <source>
        <dbReference type="ARBA" id="ARBA00004141"/>
    </source>
</evidence>
<keyword evidence="4 7" id="KW-0812">Transmembrane</keyword>
<dbReference type="InterPro" id="IPR017475">
    <property type="entry name" value="EPS_sugar_tfrase"/>
</dbReference>
<keyword evidence="6 7" id="KW-0472">Membrane</keyword>
<dbReference type="RefSeq" id="WP_062736618.1">
    <property type="nucleotide sequence ID" value="NZ_BJZS01000022.1"/>
</dbReference>
<organism evidence="9 10">
    <name type="scientific">Kocuria turfanensis</name>
    <dbReference type="NCBI Taxonomy" id="388357"/>
    <lineage>
        <taxon>Bacteria</taxon>
        <taxon>Bacillati</taxon>
        <taxon>Actinomycetota</taxon>
        <taxon>Actinomycetes</taxon>
        <taxon>Micrococcales</taxon>
        <taxon>Micrococcaceae</taxon>
        <taxon>Kocuria</taxon>
    </lineage>
</organism>